<evidence type="ECO:0000256" key="1">
    <source>
        <dbReference type="SAM" id="MobiDB-lite"/>
    </source>
</evidence>
<keyword evidence="3" id="KW-1185">Reference proteome</keyword>
<name>A0ABX8GFY0_9CELL</name>
<dbReference type="RefSeq" id="WP_208195056.1">
    <property type="nucleotide sequence ID" value="NZ_CP076023.1"/>
</dbReference>
<dbReference type="Proteomes" id="UP000679335">
    <property type="component" value="Chromosome"/>
</dbReference>
<reference evidence="2 3" key="1">
    <citation type="submission" date="2021-05" db="EMBL/GenBank/DDBJ databases">
        <title>Novel species in genus Cellulomonas.</title>
        <authorList>
            <person name="Zhang G."/>
        </authorList>
    </citation>
    <scope>NUCLEOTIDE SEQUENCE [LARGE SCALE GENOMIC DNA]</scope>
    <source>
        <strain evidence="3">zg-ZUI157</strain>
    </source>
</reference>
<gene>
    <name evidence="2" type="ORF">KKR89_09055</name>
</gene>
<feature type="region of interest" description="Disordered" evidence="1">
    <location>
        <begin position="128"/>
        <end position="162"/>
    </location>
</feature>
<evidence type="ECO:0000313" key="2">
    <source>
        <dbReference type="EMBL" id="QWC14546.1"/>
    </source>
</evidence>
<organism evidence="2 3">
    <name type="scientific">Cellulomonas dongxiuzhuiae</name>
    <dbReference type="NCBI Taxonomy" id="2819979"/>
    <lineage>
        <taxon>Bacteria</taxon>
        <taxon>Bacillati</taxon>
        <taxon>Actinomycetota</taxon>
        <taxon>Actinomycetes</taxon>
        <taxon>Micrococcales</taxon>
        <taxon>Cellulomonadaceae</taxon>
        <taxon>Cellulomonas</taxon>
    </lineage>
</organism>
<accession>A0ABX8GFY0</accession>
<dbReference type="EMBL" id="CP076023">
    <property type="protein sequence ID" value="QWC14546.1"/>
    <property type="molecule type" value="Genomic_DNA"/>
</dbReference>
<sequence>MAAKRSGAWIGGAAFLAVLMMAGGWLLLVAPARADATDVRAQTVAAVQQNDLLELQLASLRVDAAKLDEYKAQLESVRRQVPRTLLDTDLTREIDAIAAANGVTIEDFALTTPMTVVAVAPVPGTEPVAPAVPADDAPADGEAPAEGDALPVPPAPTGPTAPNGMVGVDLSLTVVGTPDEVSAFIAALQEGITRLVGVSGLEVMVLEDQGAQGGQAAVTAGDWQATVRATAYVLAPEATPPAAAAVAPAVAPAEVNS</sequence>
<evidence type="ECO:0000313" key="3">
    <source>
        <dbReference type="Proteomes" id="UP000679335"/>
    </source>
</evidence>
<protein>
    <submittedName>
        <fullName evidence="2">Uncharacterized protein</fullName>
    </submittedName>
</protein>
<proteinExistence type="predicted"/>